<dbReference type="GO" id="GO:0036038">
    <property type="term" value="C:MKS complex"/>
    <property type="evidence" value="ECO:0007669"/>
    <property type="project" value="TreeGrafter"/>
</dbReference>
<comment type="subcellular location">
    <subcellularLocation>
        <location evidence="1">Cytoplasm</location>
        <location evidence="1">Cytoskeleton</location>
        <location evidence="1">Cilium basal body</location>
    </subcellularLocation>
</comment>
<reference evidence="9" key="1">
    <citation type="journal article" date="2014" name="Nature">
        <title>Elephant shark genome provides unique insights into gnathostome evolution.</title>
        <authorList>
            <consortium name="International Elephant Shark Genome Sequencing Consortium"/>
            <person name="Venkatesh B."/>
            <person name="Lee A.P."/>
            <person name="Ravi V."/>
            <person name="Maurya A.K."/>
            <person name="Lian M.M."/>
            <person name="Swann J.B."/>
            <person name="Ohta Y."/>
            <person name="Flajnik M.F."/>
            <person name="Sutoh Y."/>
            <person name="Kasahara M."/>
            <person name="Hoon S."/>
            <person name="Gangu V."/>
            <person name="Roy S.W."/>
            <person name="Irimia M."/>
            <person name="Korzh V."/>
            <person name="Kondrychyn I."/>
            <person name="Lim Z.W."/>
            <person name="Tay B.H."/>
            <person name="Tohari S."/>
            <person name="Kong K.W."/>
            <person name="Ho S."/>
            <person name="Lorente-Galdos B."/>
            <person name="Quilez J."/>
            <person name="Marques-Bonet T."/>
            <person name="Raney B.J."/>
            <person name="Ingham P.W."/>
            <person name="Tay A."/>
            <person name="Hillier L.W."/>
            <person name="Minx P."/>
            <person name="Boehm T."/>
            <person name="Wilson R.K."/>
            <person name="Brenner S."/>
            <person name="Warren W.C."/>
        </authorList>
    </citation>
    <scope>NUCLEOTIDE SEQUENCE</scope>
    <source>
        <tissue evidence="9">Brain</tissue>
    </source>
</reference>
<evidence type="ECO:0000256" key="8">
    <source>
        <dbReference type="ARBA" id="ARBA00039272"/>
    </source>
</evidence>
<dbReference type="AlphaFoldDB" id="V9LKN7"/>
<keyword evidence="5" id="KW-0966">Cell projection</keyword>
<evidence type="ECO:0000256" key="1">
    <source>
        <dbReference type="ARBA" id="ARBA00004120"/>
    </source>
</evidence>
<evidence type="ECO:0000256" key="3">
    <source>
        <dbReference type="ARBA" id="ARBA00022794"/>
    </source>
</evidence>
<dbReference type="InterPro" id="IPR010796">
    <property type="entry name" value="C2_B9-type_dom"/>
</dbReference>
<evidence type="ECO:0000256" key="5">
    <source>
        <dbReference type="ARBA" id="ARBA00023273"/>
    </source>
</evidence>
<protein>
    <recommendedName>
        <fullName evidence="8">B9 domain-containing protein 2</fullName>
    </recommendedName>
</protein>
<dbReference type="PANTHER" id="PTHR12968:SF2">
    <property type="entry name" value="B9 DOMAIN-CONTAINING PROTEIN 2"/>
    <property type="match status" value="1"/>
</dbReference>
<keyword evidence="2" id="KW-0963">Cytoplasm</keyword>
<organism evidence="9">
    <name type="scientific">Callorhinchus milii</name>
    <name type="common">Ghost shark</name>
    <dbReference type="NCBI Taxonomy" id="7868"/>
    <lineage>
        <taxon>Eukaryota</taxon>
        <taxon>Metazoa</taxon>
        <taxon>Chordata</taxon>
        <taxon>Craniata</taxon>
        <taxon>Vertebrata</taxon>
        <taxon>Chondrichthyes</taxon>
        <taxon>Holocephali</taxon>
        <taxon>Chimaeriformes</taxon>
        <taxon>Callorhinchidae</taxon>
        <taxon>Callorhinchus</taxon>
    </lineage>
</organism>
<comment type="function">
    <text evidence="6">Component of the tectonic-like complex, a complex localized at the transition zone of primary cilia and acting as a barrier that prevents diffusion of transmembrane proteins between the cilia and plasma membranes.</text>
</comment>
<evidence type="ECO:0000256" key="7">
    <source>
        <dbReference type="ARBA" id="ARBA00038411"/>
    </source>
</evidence>
<dbReference type="PANTHER" id="PTHR12968">
    <property type="entry name" value="B9 DOMAIN-CONTAINING"/>
    <property type="match status" value="1"/>
</dbReference>
<accession>V9LKN7</accession>
<evidence type="ECO:0000313" key="9">
    <source>
        <dbReference type="EMBL" id="AFP13765.1"/>
    </source>
</evidence>
<dbReference type="EMBL" id="JW881248">
    <property type="protein sequence ID" value="AFP13765.1"/>
    <property type="molecule type" value="mRNA"/>
</dbReference>
<keyword evidence="3" id="KW-0970">Cilium biogenesis/degradation</keyword>
<evidence type="ECO:0000256" key="4">
    <source>
        <dbReference type="ARBA" id="ARBA00023212"/>
    </source>
</evidence>
<keyword evidence="4" id="KW-0206">Cytoskeleton</keyword>
<name>V9LKN7_CALMI</name>
<comment type="similarity">
    <text evidence="7">Belongs to the B9D family.</text>
</comment>
<sequence length="77" mass="8340">MAELHIIGQITGASGFPQQNLFCKWGIHAGCAWKLLSGSVEGRTQVDSPENEPIAHWSHPLDIHYATKGLQGICSTV</sequence>
<evidence type="ECO:0000256" key="2">
    <source>
        <dbReference type="ARBA" id="ARBA00022490"/>
    </source>
</evidence>
<dbReference type="GO" id="GO:0060271">
    <property type="term" value="P:cilium assembly"/>
    <property type="evidence" value="ECO:0007669"/>
    <property type="project" value="TreeGrafter"/>
</dbReference>
<proteinExistence type="evidence at transcript level"/>
<evidence type="ECO:0000256" key="6">
    <source>
        <dbReference type="ARBA" id="ARBA00037672"/>
    </source>
</evidence>
<dbReference type="Pfam" id="PF07162">
    <property type="entry name" value="B9-C2"/>
    <property type="match status" value="1"/>
</dbReference>
<dbReference type="PROSITE" id="PS51381">
    <property type="entry name" value="C2_B9"/>
    <property type="match status" value="1"/>
</dbReference>